<feature type="transmembrane region" description="Helical" evidence="8">
    <location>
        <begin position="311"/>
        <end position="330"/>
    </location>
</feature>
<dbReference type="PROSITE" id="PS01023">
    <property type="entry name" value="PTR2_2"/>
    <property type="match status" value="1"/>
</dbReference>
<evidence type="ECO:0000256" key="6">
    <source>
        <dbReference type="ARBA" id="ARBA00023136"/>
    </source>
</evidence>
<dbReference type="AlphaFoldDB" id="H0EIY0"/>
<accession>H0EIY0</accession>
<keyword evidence="4 7" id="KW-0812">Transmembrane</keyword>
<feature type="transmembrane region" description="Helical" evidence="8">
    <location>
        <begin position="252"/>
        <end position="269"/>
    </location>
</feature>
<keyword evidence="3 7" id="KW-0813">Transport</keyword>
<comment type="similarity">
    <text evidence="2 7">Belongs to the major facilitator superfamily. Proton-dependent oligopeptide transporter (POT/PTR) (TC 2.A.17) family.</text>
</comment>
<reference evidence="9 10" key="1">
    <citation type="journal article" date="2012" name="Eukaryot. Cell">
        <title>Genome sequence of the fungus Glarea lozoyensis: the first genome sequence of a species from the Helotiaceae family.</title>
        <authorList>
            <person name="Youssar L."/>
            <person name="Gruening B.A."/>
            <person name="Erxleben A."/>
            <person name="Guenther S."/>
            <person name="Huettel W."/>
        </authorList>
    </citation>
    <scope>NUCLEOTIDE SEQUENCE [LARGE SCALE GENOMIC DNA]</scope>
    <source>
        <strain evidence="10">ATCC 74030 / MF5533</strain>
    </source>
</reference>
<dbReference type="Proteomes" id="UP000005446">
    <property type="component" value="Unassembled WGS sequence"/>
</dbReference>
<comment type="subcellular location">
    <subcellularLocation>
        <location evidence="1 7">Membrane</location>
        <topology evidence="1 7">Multi-pass membrane protein</topology>
    </subcellularLocation>
</comment>
<name>H0EIY0_GLAL7</name>
<dbReference type="Gene3D" id="1.20.1250.20">
    <property type="entry name" value="MFS general substrate transporter like domains"/>
    <property type="match status" value="2"/>
</dbReference>
<sequence>MDLISQRPATSIIQVMLYDEPSEDAERIYFDRSFIVALELPWPCFYPSLDLTSRQVTRASFILIPRSISIMTTNPETIAAVPPSVVPGEGQTTKEVSSAHPVYRSDEYDEEIEGELPTEEEFQTLRRVPDKIPWIIYTVAFIELCERFSYYGTTVVFTNFIQQPLPEGSRTGAGFKDGQSGALDKGQRTSTGLTTFNQFWVYLIPLFGAYVADAHLGRYKTIAIALGIAIVGHIILVISAIPPVITKPSTSMGVFIVGLIIMGVGTGAFKPNISPLIAEQLPLSKMVVKELPSGERVIVDPAVTQSRVYSYFYLFINIGALVGQIGMVYCEKYKGKWSINPVSTYKRMNDGLFWEDVKPSNLATARPHWMTFDDKWVDEVKRGFAACTVFCWFPIYWLTYNQLNNNLTSQAAVMKLNGLPNDVLSNLDPFALIILIPICDLFIYPALRKYGIRFTPIKKITAGFFTGSAAMIWACVIQAYIYKYSVCGNRASLDDPATGETCEPVSINVWAQTGAYVLIAISEIFASITSLEYAFSKAPVNMRSLVMSVALFTNAISAAIGEAFVSVSADPLLVWNYGSMAVIAAVGGIAFWFIFRGLDQEEDHLNMLPAGHLVVTKDIEEPPAEEQPVAREIKGVVDESSGGYAIIPGAVPRIKDLDNILNLFTREVDTRYSINIQLSQNAPKKTL</sequence>
<evidence type="ECO:0000256" key="3">
    <source>
        <dbReference type="ARBA" id="ARBA00022448"/>
    </source>
</evidence>
<feature type="transmembrane region" description="Helical" evidence="8">
    <location>
        <begin position="459"/>
        <end position="481"/>
    </location>
</feature>
<organism evidence="9 10">
    <name type="scientific">Glarea lozoyensis (strain ATCC 74030 / MF5533)</name>
    <dbReference type="NCBI Taxonomy" id="1104152"/>
    <lineage>
        <taxon>Eukaryota</taxon>
        <taxon>Fungi</taxon>
        <taxon>Dikarya</taxon>
        <taxon>Ascomycota</taxon>
        <taxon>Pezizomycotina</taxon>
        <taxon>Leotiomycetes</taxon>
        <taxon>Helotiales</taxon>
        <taxon>Helotiaceae</taxon>
        <taxon>Glarea</taxon>
    </lineage>
</organism>
<dbReference type="FunFam" id="1.20.1250.20:FF:000085">
    <property type="entry name" value="MFS peptide transporter Ptr2"/>
    <property type="match status" value="1"/>
</dbReference>
<dbReference type="InterPro" id="IPR000109">
    <property type="entry name" value="POT_fam"/>
</dbReference>
<gene>
    <name evidence="9" type="ORF">M7I_2501</name>
</gene>
<dbReference type="GO" id="GO:0005886">
    <property type="term" value="C:plasma membrane"/>
    <property type="evidence" value="ECO:0007669"/>
    <property type="project" value="UniProtKB-ARBA"/>
</dbReference>
<dbReference type="HOGENOM" id="CLU_004790_4_1_1"/>
<protein>
    <submittedName>
        <fullName evidence="9">Putative peptide transporter ptr2</fullName>
    </submittedName>
</protein>
<dbReference type="GO" id="GO:0071916">
    <property type="term" value="F:dipeptide transmembrane transporter activity"/>
    <property type="evidence" value="ECO:0007669"/>
    <property type="project" value="UniProtKB-ARBA"/>
</dbReference>
<dbReference type="InParanoid" id="H0EIY0"/>
<feature type="transmembrane region" description="Helical" evidence="8">
    <location>
        <begin position="383"/>
        <end position="400"/>
    </location>
</feature>
<comment type="caution">
    <text evidence="9">The sequence shown here is derived from an EMBL/GenBank/DDBJ whole genome shotgun (WGS) entry which is preliminary data.</text>
</comment>
<dbReference type="InterPro" id="IPR036259">
    <property type="entry name" value="MFS_trans_sf"/>
</dbReference>
<evidence type="ECO:0000256" key="8">
    <source>
        <dbReference type="SAM" id="Phobius"/>
    </source>
</evidence>
<keyword evidence="10" id="KW-1185">Reference proteome</keyword>
<evidence type="ECO:0000256" key="5">
    <source>
        <dbReference type="ARBA" id="ARBA00022989"/>
    </source>
</evidence>
<feature type="transmembrane region" description="Helical" evidence="8">
    <location>
        <begin position="199"/>
        <end position="216"/>
    </location>
</feature>
<dbReference type="InterPro" id="IPR018456">
    <property type="entry name" value="PTR2_symporter_CS"/>
</dbReference>
<keyword evidence="6 8" id="KW-0472">Membrane</keyword>
<dbReference type="PANTHER" id="PTHR11654">
    <property type="entry name" value="OLIGOPEPTIDE TRANSPORTER-RELATED"/>
    <property type="match status" value="1"/>
</dbReference>
<dbReference type="OrthoDB" id="8904098at2759"/>
<feature type="transmembrane region" description="Helical" evidence="8">
    <location>
        <begin position="545"/>
        <end position="567"/>
    </location>
</feature>
<evidence type="ECO:0000256" key="1">
    <source>
        <dbReference type="ARBA" id="ARBA00004141"/>
    </source>
</evidence>
<evidence type="ECO:0000256" key="7">
    <source>
        <dbReference type="RuleBase" id="RU003755"/>
    </source>
</evidence>
<evidence type="ECO:0000313" key="10">
    <source>
        <dbReference type="Proteomes" id="UP000005446"/>
    </source>
</evidence>
<evidence type="ECO:0000256" key="2">
    <source>
        <dbReference type="ARBA" id="ARBA00005982"/>
    </source>
</evidence>
<evidence type="ECO:0000313" key="9">
    <source>
        <dbReference type="EMBL" id="EHL01513.1"/>
    </source>
</evidence>
<dbReference type="SUPFAM" id="SSF103473">
    <property type="entry name" value="MFS general substrate transporter"/>
    <property type="match status" value="1"/>
</dbReference>
<proteinExistence type="inferred from homology"/>
<keyword evidence="5 8" id="KW-1133">Transmembrane helix</keyword>
<dbReference type="Pfam" id="PF00854">
    <property type="entry name" value="PTR2"/>
    <property type="match status" value="2"/>
</dbReference>
<feature type="transmembrane region" description="Helical" evidence="8">
    <location>
        <begin position="573"/>
        <end position="595"/>
    </location>
</feature>
<feature type="transmembrane region" description="Helical" evidence="8">
    <location>
        <begin position="429"/>
        <end position="447"/>
    </location>
</feature>
<evidence type="ECO:0000256" key="4">
    <source>
        <dbReference type="ARBA" id="ARBA00022692"/>
    </source>
</evidence>
<feature type="transmembrane region" description="Helical" evidence="8">
    <location>
        <begin position="514"/>
        <end position="533"/>
    </location>
</feature>
<feature type="transmembrane region" description="Helical" evidence="8">
    <location>
        <begin position="222"/>
        <end position="245"/>
    </location>
</feature>
<dbReference type="EMBL" id="AGUE01000051">
    <property type="protein sequence ID" value="EHL01513.1"/>
    <property type="molecule type" value="Genomic_DNA"/>
</dbReference>